<dbReference type="EMBL" id="KK914496">
    <property type="protein sequence ID" value="KDP35083.1"/>
    <property type="molecule type" value="Genomic_DNA"/>
</dbReference>
<reference evidence="1 2" key="1">
    <citation type="journal article" date="2014" name="PLoS ONE">
        <title>Global Analysis of Gene Expression Profiles in Physic Nut (Jatropha curcas L.) Seedlings Exposed to Salt Stress.</title>
        <authorList>
            <person name="Zhang L."/>
            <person name="Zhang C."/>
            <person name="Wu P."/>
            <person name="Chen Y."/>
            <person name="Li M."/>
            <person name="Jiang H."/>
            <person name="Wu G."/>
        </authorList>
    </citation>
    <scope>NUCLEOTIDE SEQUENCE [LARGE SCALE GENOMIC DNA]</scope>
    <source>
        <strain evidence="2">cv. GZQX0401</strain>
        <tissue evidence="1">Young leaves</tissue>
    </source>
</reference>
<organism evidence="1 2">
    <name type="scientific">Jatropha curcas</name>
    <name type="common">Barbados nut</name>
    <dbReference type="NCBI Taxonomy" id="180498"/>
    <lineage>
        <taxon>Eukaryota</taxon>
        <taxon>Viridiplantae</taxon>
        <taxon>Streptophyta</taxon>
        <taxon>Embryophyta</taxon>
        <taxon>Tracheophyta</taxon>
        <taxon>Spermatophyta</taxon>
        <taxon>Magnoliopsida</taxon>
        <taxon>eudicotyledons</taxon>
        <taxon>Gunneridae</taxon>
        <taxon>Pentapetalae</taxon>
        <taxon>rosids</taxon>
        <taxon>fabids</taxon>
        <taxon>Malpighiales</taxon>
        <taxon>Euphorbiaceae</taxon>
        <taxon>Crotonoideae</taxon>
        <taxon>Jatropheae</taxon>
        <taxon>Jatropha</taxon>
    </lineage>
</organism>
<sequence>MALPSYSSDEDFLESLGITLDEVDLMADADTHASRTGIYAQEKFNPSILRSLENLALLKEYDWAGAILSRMYDDMCDLSRGHGKLSGTFYFWEVM</sequence>
<name>A0A067KJ89_JATCU</name>
<keyword evidence="2" id="KW-1185">Reference proteome</keyword>
<gene>
    <name evidence="1" type="ORF">JCGZ_11202</name>
</gene>
<dbReference type="OrthoDB" id="1704638at2759"/>
<protein>
    <submittedName>
        <fullName evidence="1">Uncharacterized protein</fullName>
    </submittedName>
</protein>
<evidence type="ECO:0000313" key="2">
    <source>
        <dbReference type="Proteomes" id="UP000027138"/>
    </source>
</evidence>
<evidence type="ECO:0000313" key="1">
    <source>
        <dbReference type="EMBL" id="KDP35083.1"/>
    </source>
</evidence>
<dbReference type="AlphaFoldDB" id="A0A067KJ89"/>
<dbReference type="Proteomes" id="UP000027138">
    <property type="component" value="Unassembled WGS sequence"/>
</dbReference>
<proteinExistence type="predicted"/>
<accession>A0A067KJ89</accession>